<keyword evidence="2" id="KW-1185">Reference proteome</keyword>
<dbReference type="HOGENOM" id="CLU_2988319_0_0_6"/>
<accession>A0A0F6B0N3</accession>
<organism evidence="1 2">
    <name type="scientific">Salmonella typhimurium (strain 14028s / SGSC 2262)</name>
    <dbReference type="NCBI Taxonomy" id="588858"/>
    <lineage>
        <taxon>Bacteria</taxon>
        <taxon>Pseudomonadati</taxon>
        <taxon>Pseudomonadota</taxon>
        <taxon>Gammaproteobacteria</taxon>
        <taxon>Enterobacterales</taxon>
        <taxon>Enterobacteriaceae</taxon>
        <taxon>Salmonella</taxon>
    </lineage>
</organism>
<evidence type="ECO:0000313" key="1">
    <source>
        <dbReference type="EMBL" id="ACY88060.1"/>
    </source>
</evidence>
<reference evidence="1 2" key="1">
    <citation type="journal article" date="2010" name="J. Bacteriol.">
        <title>Short-term signatures of evolutionary change in the Salmonella enterica serovar typhimurium 14028 genome.</title>
        <authorList>
            <person name="Jarvik T."/>
            <person name="Smillie C."/>
            <person name="Groisman E.A."/>
            <person name="Ochman H."/>
        </authorList>
    </citation>
    <scope>NUCLEOTIDE SEQUENCE [LARGE SCALE GENOMIC DNA]</scope>
    <source>
        <strain evidence="2">14028s / SGSC 2262</strain>
    </source>
</reference>
<evidence type="ECO:0000313" key="2">
    <source>
        <dbReference type="Proteomes" id="UP000002695"/>
    </source>
</evidence>
<dbReference type="BioCyc" id="SENT588858:STM14_RS24735-MONOMER"/>
<sequence>MQMRQNGAVISSKFRIRSQFQNYIWQLNNISLFPLFSHRLCGNIHFSCSKSEYRYAVTH</sequence>
<dbReference type="PATRIC" id="fig|588858.6.peg.1530"/>
<proteinExistence type="predicted"/>
<dbReference type="Proteomes" id="UP000002695">
    <property type="component" value="Chromosome"/>
</dbReference>
<dbReference type="KEGG" id="seo:STM14_1581"/>
<dbReference type="AlphaFoldDB" id="A0A0F6B0N3"/>
<protein>
    <submittedName>
        <fullName evidence="1">Uncharacterized protein</fullName>
    </submittedName>
</protein>
<gene>
    <name evidence="1" type="ordered locus">STM14_1581</name>
</gene>
<name>A0A0F6B0N3_SALT1</name>
<dbReference type="EMBL" id="CP001363">
    <property type="protein sequence ID" value="ACY88060.1"/>
    <property type="molecule type" value="Genomic_DNA"/>
</dbReference>